<keyword evidence="9" id="KW-0175">Coiled coil</keyword>
<evidence type="ECO:0000256" key="2">
    <source>
        <dbReference type="ARBA" id="ARBA00022475"/>
    </source>
</evidence>
<comment type="function">
    <text evidence="8">Gustatory receptor which mediates acceptance or avoidance behavior, depending on its substrates.</text>
</comment>
<evidence type="ECO:0000256" key="6">
    <source>
        <dbReference type="ARBA" id="ARBA00023170"/>
    </source>
</evidence>
<evidence type="ECO:0000256" key="7">
    <source>
        <dbReference type="ARBA" id="ARBA00023224"/>
    </source>
</evidence>
<evidence type="ECO:0000256" key="9">
    <source>
        <dbReference type="SAM" id="Coils"/>
    </source>
</evidence>
<keyword evidence="2 8" id="KW-1003">Cell membrane</keyword>
<dbReference type="GO" id="GO:0005886">
    <property type="term" value="C:plasma membrane"/>
    <property type="evidence" value="ECO:0007669"/>
    <property type="project" value="UniProtKB-SubCell"/>
</dbReference>
<feature type="transmembrane region" description="Helical" evidence="8">
    <location>
        <begin position="117"/>
        <end position="140"/>
    </location>
</feature>
<feature type="coiled-coil region" evidence="9">
    <location>
        <begin position="181"/>
        <end position="215"/>
    </location>
</feature>
<dbReference type="GO" id="GO:0007165">
    <property type="term" value="P:signal transduction"/>
    <property type="evidence" value="ECO:0007669"/>
    <property type="project" value="UniProtKB-KW"/>
</dbReference>
<keyword evidence="6 8" id="KW-0675">Receptor</keyword>
<evidence type="ECO:0000256" key="8">
    <source>
        <dbReference type="RuleBase" id="RU363108"/>
    </source>
</evidence>
<proteinExistence type="inferred from homology"/>
<evidence type="ECO:0000256" key="3">
    <source>
        <dbReference type="ARBA" id="ARBA00022692"/>
    </source>
</evidence>
<dbReference type="GO" id="GO:0030425">
    <property type="term" value="C:dendrite"/>
    <property type="evidence" value="ECO:0007669"/>
    <property type="project" value="TreeGrafter"/>
</dbReference>
<keyword evidence="4 8" id="KW-1133">Transmembrane helix</keyword>
<dbReference type="Proteomes" id="UP000095300">
    <property type="component" value="Unassembled WGS sequence"/>
</dbReference>
<evidence type="ECO:0000256" key="1">
    <source>
        <dbReference type="ARBA" id="ARBA00004651"/>
    </source>
</evidence>
<evidence type="ECO:0000256" key="4">
    <source>
        <dbReference type="ARBA" id="ARBA00022989"/>
    </source>
</evidence>
<keyword evidence="3 8" id="KW-0812">Transmembrane</keyword>
<feature type="transmembrane region" description="Helical" evidence="8">
    <location>
        <begin position="292"/>
        <end position="312"/>
    </location>
</feature>
<evidence type="ECO:0000313" key="11">
    <source>
        <dbReference type="Proteomes" id="UP000095300"/>
    </source>
</evidence>
<evidence type="ECO:0000256" key="5">
    <source>
        <dbReference type="ARBA" id="ARBA00023136"/>
    </source>
</evidence>
<dbReference type="PANTHER" id="PTHR21143">
    <property type="entry name" value="INVERTEBRATE GUSTATORY RECEPTOR"/>
    <property type="match status" value="1"/>
</dbReference>
<dbReference type="EnsemblMetazoa" id="SCAU016949-RA">
    <property type="protein sequence ID" value="SCAU016949-PA"/>
    <property type="gene ID" value="SCAU016949"/>
</dbReference>
<comment type="similarity">
    <text evidence="8">Belongs to the insect chemoreceptor superfamily. Gustatory receptor (GR) family.</text>
</comment>
<reference evidence="10" key="1">
    <citation type="submission" date="2020-05" db="UniProtKB">
        <authorList>
            <consortium name="EnsemblMetazoa"/>
        </authorList>
    </citation>
    <scope>IDENTIFICATION</scope>
    <source>
        <strain evidence="10">USDA</strain>
    </source>
</reference>
<feature type="transmembrane region" description="Helical" evidence="8">
    <location>
        <begin position="6"/>
        <end position="27"/>
    </location>
</feature>
<evidence type="ECO:0000313" key="10">
    <source>
        <dbReference type="EnsemblMetazoa" id="SCAU016949-PA"/>
    </source>
</evidence>
<dbReference type="VEuPathDB" id="VectorBase:SCAU016949"/>
<keyword evidence="7 8" id="KW-0807">Transducer</keyword>
<dbReference type="PANTHER" id="PTHR21143:SF131">
    <property type="entry name" value="GUSTATORY AND ODORANT RECEPTOR 63A-RELATED"/>
    <property type="match status" value="1"/>
</dbReference>
<feature type="transmembrane region" description="Helical" evidence="8">
    <location>
        <begin position="34"/>
        <end position="56"/>
    </location>
</feature>
<feature type="transmembrane region" description="Helical" evidence="8">
    <location>
        <begin position="160"/>
        <end position="184"/>
    </location>
</feature>
<organism evidence="10 11">
    <name type="scientific">Stomoxys calcitrans</name>
    <name type="common">Stable fly</name>
    <name type="synonym">Conops calcitrans</name>
    <dbReference type="NCBI Taxonomy" id="35570"/>
    <lineage>
        <taxon>Eukaryota</taxon>
        <taxon>Metazoa</taxon>
        <taxon>Ecdysozoa</taxon>
        <taxon>Arthropoda</taxon>
        <taxon>Hexapoda</taxon>
        <taxon>Insecta</taxon>
        <taxon>Pterygota</taxon>
        <taxon>Neoptera</taxon>
        <taxon>Endopterygota</taxon>
        <taxon>Diptera</taxon>
        <taxon>Brachycera</taxon>
        <taxon>Muscomorpha</taxon>
        <taxon>Muscoidea</taxon>
        <taxon>Muscidae</taxon>
        <taxon>Stomoxys</taxon>
    </lineage>
</organism>
<feature type="transmembrane region" description="Helical" evidence="8">
    <location>
        <begin position="76"/>
        <end position="96"/>
    </location>
</feature>
<dbReference type="GO" id="GO:0030424">
    <property type="term" value="C:axon"/>
    <property type="evidence" value="ECO:0007669"/>
    <property type="project" value="TreeGrafter"/>
</dbReference>
<dbReference type="InterPro" id="IPR013604">
    <property type="entry name" value="7TM_chemorcpt"/>
</dbReference>
<dbReference type="Pfam" id="PF08395">
    <property type="entry name" value="7tm_7"/>
    <property type="match status" value="1"/>
</dbReference>
<feature type="transmembrane region" description="Helical" evidence="8">
    <location>
        <begin position="252"/>
        <end position="272"/>
    </location>
</feature>
<accession>A0A454A0J4</accession>
<sequence>MDKEKLKYIVGLVFGIAYSLGLLVCMYSKARQRFYVSPLLMLWSTLVTIIVTIASVQQFYTDWQKKQMDLTSASQLYYYVNVVGVIINYNCQLMQVKVTKDFLNTVPFFSLIEYLKINGKALGSSVALALLKIIIFPLIIECNLLLRHYREEAKESPLKTLYTLYPVVISNFLPNCVFGIMVMCEHSIKALNMQLKALEEKANFYQNERQIALHKPYHRMQIFCNLSDLLEELSEKYSLICLKTLQYVDIHAVPLLAALLSNLLAITSGLFHQYSAIASVIINRQSYDIFDAVTNGVFLLISIMDMVLYGMIANYCMETIRETSLILKRIRLNNCDIRFRQSVDRFSLQIFVQQFKIQPMGLLEINISLMHDVLSAVTSFLLILIQSDLTLRFSLK</sequence>
<keyword evidence="11" id="KW-1185">Reference proteome</keyword>
<comment type="subcellular location">
    <subcellularLocation>
        <location evidence="1 8">Cell membrane</location>
        <topology evidence="1 8">Multi-pass membrane protein</topology>
    </subcellularLocation>
</comment>
<dbReference type="AlphaFoldDB" id="A0A454A0J4"/>
<name>A0A454A0J4_STOCA</name>
<keyword evidence="5 8" id="KW-0472">Membrane</keyword>
<dbReference type="GO" id="GO:0043025">
    <property type="term" value="C:neuronal cell body"/>
    <property type="evidence" value="ECO:0007669"/>
    <property type="project" value="TreeGrafter"/>
</dbReference>
<dbReference type="GO" id="GO:0033041">
    <property type="term" value="F:sweet taste receptor activity"/>
    <property type="evidence" value="ECO:0007669"/>
    <property type="project" value="TreeGrafter"/>
</dbReference>
<protein>
    <recommendedName>
        <fullName evidence="8">Gustatory receptor</fullName>
    </recommendedName>
</protein>